<evidence type="ECO:0000313" key="2">
    <source>
        <dbReference type="Proteomes" id="UP000023152"/>
    </source>
</evidence>
<reference evidence="1 2" key="1">
    <citation type="journal article" date="2013" name="Curr. Biol.">
        <title>The Genome of the Foraminiferan Reticulomyxa filosa.</title>
        <authorList>
            <person name="Glockner G."/>
            <person name="Hulsmann N."/>
            <person name="Schleicher M."/>
            <person name="Noegel A.A."/>
            <person name="Eichinger L."/>
            <person name="Gallinger C."/>
            <person name="Pawlowski J."/>
            <person name="Sierra R."/>
            <person name="Euteneuer U."/>
            <person name="Pillet L."/>
            <person name="Moustafa A."/>
            <person name="Platzer M."/>
            <person name="Groth M."/>
            <person name="Szafranski K."/>
            <person name="Schliwa M."/>
        </authorList>
    </citation>
    <scope>NUCLEOTIDE SEQUENCE [LARGE SCALE GENOMIC DNA]</scope>
</reference>
<dbReference type="Proteomes" id="UP000023152">
    <property type="component" value="Unassembled WGS sequence"/>
</dbReference>
<keyword evidence="2" id="KW-1185">Reference proteome</keyword>
<proteinExistence type="predicted"/>
<dbReference type="EMBL" id="ASPP01025442">
    <property type="protein sequence ID" value="ETO08013.1"/>
    <property type="molecule type" value="Genomic_DNA"/>
</dbReference>
<organism evidence="1 2">
    <name type="scientific">Reticulomyxa filosa</name>
    <dbReference type="NCBI Taxonomy" id="46433"/>
    <lineage>
        <taxon>Eukaryota</taxon>
        <taxon>Sar</taxon>
        <taxon>Rhizaria</taxon>
        <taxon>Retaria</taxon>
        <taxon>Foraminifera</taxon>
        <taxon>Monothalamids</taxon>
        <taxon>Reticulomyxidae</taxon>
        <taxon>Reticulomyxa</taxon>
    </lineage>
</organism>
<gene>
    <name evidence="1" type="ORF">RFI_29379</name>
</gene>
<evidence type="ECO:0000313" key="1">
    <source>
        <dbReference type="EMBL" id="ETO08013.1"/>
    </source>
</evidence>
<protein>
    <submittedName>
        <fullName evidence="1">Uncharacterized protein</fullName>
    </submittedName>
</protein>
<dbReference type="AlphaFoldDB" id="X6M1I7"/>
<comment type="caution">
    <text evidence="1">The sequence shown here is derived from an EMBL/GenBank/DDBJ whole genome shotgun (WGS) entry which is preliminary data.</text>
</comment>
<sequence>MTKTDLQSFLVELIANHKLYKNTKKYDVLIIIICGHRQKGNMFLTSDRSSLSIDKKRTTFNYHEAESFKDFPKIFILLFVVLKEQI</sequence>
<dbReference type="SUPFAM" id="SSF52129">
    <property type="entry name" value="Caspase-like"/>
    <property type="match status" value="1"/>
</dbReference>
<accession>X6M1I7</accession>
<dbReference type="InterPro" id="IPR029030">
    <property type="entry name" value="Caspase-like_dom_sf"/>
</dbReference>
<dbReference type="Gene3D" id="3.40.50.1460">
    <property type="match status" value="1"/>
</dbReference>
<name>X6M1I7_RETFI</name>